<dbReference type="InterPro" id="IPR001173">
    <property type="entry name" value="Glyco_trans_2-like"/>
</dbReference>
<keyword evidence="3" id="KW-1185">Reference proteome</keyword>
<dbReference type="EMBL" id="BHYK01000014">
    <property type="protein sequence ID" value="GCD10986.1"/>
    <property type="molecule type" value="Genomic_DNA"/>
</dbReference>
<dbReference type="Pfam" id="PF00535">
    <property type="entry name" value="Glycos_transf_2"/>
    <property type="match status" value="1"/>
</dbReference>
<dbReference type="CDD" id="cd00761">
    <property type="entry name" value="Glyco_tranf_GTA_type"/>
    <property type="match status" value="1"/>
</dbReference>
<sequence length="345" mass="40790">MNRVDVSIIIPVYNVQEYLPECLDSVIKQTINNREIIIINDGSTDNCYEILKEYKIKFPELIIINQKNSGISETRNAGLRAATGEYIAFVDSDDFIELNMFEKMYNAAKRESADIVICNYILYMEMPHKYKSDSEKYYQTIEGIDKEGHIDKIDALRKFLLNDIKAYAWNKLHKRELFTENKILFPDFIVCEDTPVLFLTLACSKKIFLISEPLYYYRQREASLTKVFSIKSMEDMLAGCYIMRDYITADPLLYEKLIHYYEVYMIKTLWVIHNKYWTEYCETGEKSNYLDFKKIIKKEVTALKISEIISNSKLSLKYKVNALLIKTRTYGLIFRILYKFRSLKK</sequence>
<dbReference type="GO" id="GO:0016758">
    <property type="term" value="F:hexosyltransferase activity"/>
    <property type="evidence" value="ECO:0007669"/>
    <property type="project" value="UniProtKB-ARBA"/>
</dbReference>
<dbReference type="Proteomes" id="UP000287872">
    <property type="component" value="Unassembled WGS sequence"/>
</dbReference>
<name>A0A401UN67_9CLOT</name>
<feature type="domain" description="Glycosyltransferase 2-like" evidence="1">
    <location>
        <begin position="7"/>
        <end position="138"/>
    </location>
</feature>
<dbReference type="SUPFAM" id="SSF53448">
    <property type="entry name" value="Nucleotide-diphospho-sugar transferases"/>
    <property type="match status" value="1"/>
</dbReference>
<dbReference type="PANTHER" id="PTHR22916:SF3">
    <property type="entry name" value="UDP-GLCNAC:BETAGAL BETA-1,3-N-ACETYLGLUCOSAMINYLTRANSFERASE-LIKE PROTEIN 1"/>
    <property type="match status" value="1"/>
</dbReference>
<reference evidence="2 3" key="1">
    <citation type="submission" date="2018-11" db="EMBL/GenBank/DDBJ databases">
        <title>Genome sequencing and assembly of Clostridium tagluense strain A121.</title>
        <authorList>
            <person name="Murakami T."/>
            <person name="Segawa T."/>
            <person name="Shcherbakova V.A."/>
            <person name="Mori H."/>
            <person name="Yoshimura Y."/>
        </authorList>
    </citation>
    <scope>NUCLEOTIDE SEQUENCE [LARGE SCALE GENOMIC DNA]</scope>
    <source>
        <strain evidence="2 3">A121</strain>
    </source>
</reference>
<comment type="caution">
    <text evidence="2">The sequence shown here is derived from an EMBL/GenBank/DDBJ whole genome shotgun (WGS) entry which is preliminary data.</text>
</comment>
<evidence type="ECO:0000259" key="1">
    <source>
        <dbReference type="Pfam" id="PF00535"/>
    </source>
</evidence>
<evidence type="ECO:0000313" key="3">
    <source>
        <dbReference type="Proteomes" id="UP000287872"/>
    </source>
</evidence>
<gene>
    <name evidence="2" type="ORF">Ctaglu_26090</name>
</gene>
<dbReference type="PANTHER" id="PTHR22916">
    <property type="entry name" value="GLYCOSYLTRANSFERASE"/>
    <property type="match status" value="1"/>
</dbReference>
<dbReference type="Gene3D" id="3.90.550.10">
    <property type="entry name" value="Spore Coat Polysaccharide Biosynthesis Protein SpsA, Chain A"/>
    <property type="match status" value="1"/>
</dbReference>
<organism evidence="2 3">
    <name type="scientific">Clostridium tagluense</name>
    <dbReference type="NCBI Taxonomy" id="360422"/>
    <lineage>
        <taxon>Bacteria</taxon>
        <taxon>Bacillati</taxon>
        <taxon>Bacillota</taxon>
        <taxon>Clostridia</taxon>
        <taxon>Eubacteriales</taxon>
        <taxon>Clostridiaceae</taxon>
        <taxon>Clostridium</taxon>
    </lineage>
</organism>
<protein>
    <recommendedName>
        <fullName evidence="1">Glycosyltransferase 2-like domain-containing protein</fullName>
    </recommendedName>
</protein>
<accession>A0A401UN67</accession>
<dbReference type="AlphaFoldDB" id="A0A401UN67"/>
<proteinExistence type="predicted"/>
<evidence type="ECO:0000313" key="2">
    <source>
        <dbReference type="EMBL" id="GCD10986.1"/>
    </source>
</evidence>
<dbReference type="InterPro" id="IPR029044">
    <property type="entry name" value="Nucleotide-diphossugar_trans"/>
</dbReference>